<keyword evidence="1" id="KW-1133">Transmembrane helix</keyword>
<feature type="transmembrane region" description="Helical" evidence="1">
    <location>
        <begin position="41"/>
        <end position="58"/>
    </location>
</feature>
<evidence type="ECO:0000313" key="3">
    <source>
        <dbReference type="Proteomes" id="UP000177197"/>
    </source>
</evidence>
<comment type="caution">
    <text evidence="2">The sequence shown here is derived from an EMBL/GenBank/DDBJ whole genome shotgun (WGS) entry which is preliminary data.</text>
</comment>
<evidence type="ECO:0000256" key="1">
    <source>
        <dbReference type="SAM" id="Phobius"/>
    </source>
</evidence>
<organism evidence="2 3">
    <name type="scientific">Candidatus Azambacteria bacterium RIFCSPLOWO2_02_FULL_44_14</name>
    <dbReference type="NCBI Taxonomy" id="1797306"/>
    <lineage>
        <taxon>Bacteria</taxon>
        <taxon>Candidatus Azamiibacteriota</taxon>
    </lineage>
</organism>
<dbReference type="EMBL" id="MEYV01000002">
    <property type="protein sequence ID" value="OGD40728.1"/>
    <property type="molecule type" value="Genomic_DNA"/>
</dbReference>
<sequence>MTKTVWESHSWLSRLAFYHWLPLIGFVLIVLGFSFVSSIEIGSFSIMAVGLLVFLYYVKNSERIFRSDRGESLAILDDNGKVDYSGLKEVYLRPWPLKSRLKVVRYPTEFIFHTPLHPITSNPKVIPIDVSVIVEFEKSGMTSLYTAPNFPDFLSNPQSYKQQFYKNAFKAIQHDLPQELANCLNPYDFRTADELTNYVADRLQATLPFESNIHCAVKHGN</sequence>
<evidence type="ECO:0008006" key="4">
    <source>
        <dbReference type="Google" id="ProtNLM"/>
    </source>
</evidence>
<feature type="transmembrane region" description="Helical" evidence="1">
    <location>
        <begin position="12"/>
        <end position="35"/>
    </location>
</feature>
<protein>
    <recommendedName>
        <fullName evidence="4">Band 7 domain-containing protein</fullName>
    </recommendedName>
</protein>
<keyword evidence="1" id="KW-0472">Membrane</keyword>
<name>A0A1F5CCZ3_9BACT</name>
<reference evidence="2 3" key="1">
    <citation type="journal article" date="2016" name="Nat. Commun.">
        <title>Thousands of microbial genomes shed light on interconnected biogeochemical processes in an aquifer system.</title>
        <authorList>
            <person name="Anantharaman K."/>
            <person name="Brown C.T."/>
            <person name="Hug L.A."/>
            <person name="Sharon I."/>
            <person name="Castelle C.J."/>
            <person name="Probst A.J."/>
            <person name="Thomas B.C."/>
            <person name="Singh A."/>
            <person name="Wilkins M.J."/>
            <person name="Karaoz U."/>
            <person name="Brodie E.L."/>
            <person name="Williams K.H."/>
            <person name="Hubbard S.S."/>
            <person name="Banfield J.F."/>
        </authorList>
    </citation>
    <scope>NUCLEOTIDE SEQUENCE [LARGE SCALE GENOMIC DNA]</scope>
</reference>
<gene>
    <name evidence="2" type="ORF">A3I30_00095</name>
</gene>
<evidence type="ECO:0000313" key="2">
    <source>
        <dbReference type="EMBL" id="OGD40728.1"/>
    </source>
</evidence>
<accession>A0A1F5CCZ3</accession>
<dbReference type="AlphaFoldDB" id="A0A1F5CCZ3"/>
<proteinExistence type="predicted"/>
<keyword evidence="1" id="KW-0812">Transmembrane</keyword>
<dbReference type="Proteomes" id="UP000177197">
    <property type="component" value="Unassembled WGS sequence"/>
</dbReference>